<proteinExistence type="predicted"/>
<protein>
    <recommendedName>
        <fullName evidence="3">DUF736 domain-containing protein</fullName>
    </recommendedName>
</protein>
<name>A0A4Y3WHI4_NITWI</name>
<accession>A0A4Y3WHI4</accession>
<evidence type="ECO:0000313" key="2">
    <source>
        <dbReference type="Proteomes" id="UP000318825"/>
    </source>
</evidence>
<evidence type="ECO:0000313" key="1">
    <source>
        <dbReference type="EMBL" id="GEC17319.1"/>
    </source>
</evidence>
<gene>
    <name evidence="1" type="ORF">NWI01_32110</name>
</gene>
<dbReference type="AlphaFoldDB" id="A0A4Y3WHI4"/>
<comment type="caution">
    <text evidence="1">The sequence shown here is derived from an EMBL/GenBank/DDBJ whole genome shotgun (WGS) entry which is preliminary data.</text>
</comment>
<reference evidence="1 2" key="1">
    <citation type="submission" date="2019-06" db="EMBL/GenBank/DDBJ databases">
        <title>Whole genome shotgun sequence of Nitrobacter winogradskyi NBRC 14297.</title>
        <authorList>
            <person name="Hosoyama A."/>
            <person name="Uohara A."/>
            <person name="Ohji S."/>
            <person name="Ichikawa N."/>
        </authorList>
    </citation>
    <scope>NUCLEOTIDE SEQUENCE [LARGE SCALE GENOMIC DNA]</scope>
    <source>
        <strain evidence="1 2">NBRC 14297</strain>
    </source>
</reference>
<evidence type="ECO:0008006" key="3">
    <source>
        <dbReference type="Google" id="ProtNLM"/>
    </source>
</evidence>
<organism evidence="1 2">
    <name type="scientific">Nitrobacter winogradskyi</name>
    <name type="common">Nitrobacter agilis</name>
    <dbReference type="NCBI Taxonomy" id="913"/>
    <lineage>
        <taxon>Bacteria</taxon>
        <taxon>Pseudomonadati</taxon>
        <taxon>Pseudomonadota</taxon>
        <taxon>Alphaproteobacteria</taxon>
        <taxon>Hyphomicrobiales</taxon>
        <taxon>Nitrobacteraceae</taxon>
        <taxon>Nitrobacter</taxon>
    </lineage>
</organism>
<sequence>MATIGTFSRIGSGFAGSIKTVTLNVKSVTFAPAESDTENSPAFRVLAGTTAFGAAWKKTSRDTQREYHSVKLDDPSFPAPIYASLVETETEGEFALIWSRRRAAN</sequence>
<dbReference type="Pfam" id="PF05284">
    <property type="entry name" value="DUF736"/>
    <property type="match status" value="1"/>
</dbReference>
<dbReference type="RefSeq" id="WP_141385051.1">
    <property type="nucleotide sequence ID" value="NZ_BJNF01000101.1"/>
</dbReference>
<dbReference type="Proteomes" id="UP000318825">
    <property type="component" value="Unassembled WGS sequence"/>
</dbReference>
<dbReference type="EMBL" id="BJNF01000101">
    <property type="protein sequence ID" value="GEC17319.1"/>
    <property type="molecule type" value="Genomic_DNA"/>
</dbReference>
<dbReference type="OrthoDB" id="9800788at2"/>
<dbReference type="InterPro" id="IPR007948">
    <property type="entry name" value="DUF736"/>
</dbReference>